<evidence type="ECO:0000256" key="1">
    <source>
        <dbReference type="SAM" id="MobiDB-lite"/>
    </source>
</evidence>
<name>A0ABR2ZQA7_9AGAR</name>
<organism evidence="2 3">
    <name type="scientific">Marasmius tenuissimus</name>
    <dbReference type="NCBI Taxonomy" id="585030"/>
    <lineage>
        <taxon>Eukaryota</taxon>
        <taxon>Fungi</taxon>
        <taxon>Dikarya</taxon>
        <taxon>Basidiomycota</taxon>
        <taxon>Agaricomycotina</taxon>
        <taxon>Agaricomycetes</taxon>
        <taxon>Agaricomycetidae</taxon>
        <taxon>Agaricales</taxon>
        <taxon>Marasmiineae</taxon>
        <taxon>Marasmiaceae</taxon>
        <taxon>Marasmius</taxon>
    </lineage>
</organism>
<protein>
    <submittedName>
        <fullName evidence="2">Uncharacterized protein</fullName>
    </submittedName>
</protein>
<dbReference type="Proteomes" id="UP001437256">
    <property type="component" value="Unassembled WGS sequence"/>
</dbReference>
<gene>
    <name evidence="2" type="ORF">AAF712_009207</name>
</gene>
<feature type="region of interest" description="Disordered" evidence="1">
    <location>
        <begin position="468"/>
        <end position="565"/>
    </location>
</feature>
<comment type="caution">
    <text evidence="2">The sequence shown here is derived from an EMBL/GenBank/DDBJ whole genome shotgun (WGS) entry which is preliminary data.</text>
</comment>
<sequence length="578" mass="65498">MDYLCPYKSPQAWAMFKVLAWILGPSSLFSRPIISQYLRKKFHVDDNFSAGLVSKKLQHLGDWFSVDVDIIERFSRIAHCPDMYGMKAYRWLKHEFGDSPSMLLHLITLLQELPPQLVMPAIFDNDIVRLDRECDMEDVRFAFVGVSLWDTVPFNYSRSHIRLLTYHLFWANRGGPKLDLIEKCWALPPSWGSKYISTPRECCAPLTRILRTILDAPKKHTRLVLPYIEHFLQHRADIDLRLDNFDLTSIVSLFGSLATIDLNFSETKWPLFNLLNFMNDRVREKADTMQSEDVYLWIDGLETLRIGQGLQKDYFGRQSGFFPVSMNHISTLLGKTTTHGSALERMQEYRLILNTTQTDGYRNTADWTLDHLTSFIFHNISANSRDYPPHLWEGLRQSKWIVGASIKGMRSKMPYLLTSQEGLAFLKSLDTIMRAKFSGNPNLLEELRPWKFSLTCVAHLNRQPLDFFDSPAPTSTPLADGDDASHDRSESTANGGENDASPVGPSTSTKERRGDKSHKSEDIVPGAISSGPAGLSLTPSLQEIGGDEKPGEGAKMVEAAASNSDPFERRLVDCLIGD</sequence>
<dbReference type="EMBL" id="JBBXMP010000072">
    <property type="protein sequence ID" value="KAL0063855.1"/>
    <property type="molecule type" value="Genomic_DNA"/>
</dbReference>
<proteinExistence type="predicted"/>
<evidence type="ECO:0000313" key="2">
    <source>
        <dbReference type="EMBL" id="KAL0063855.1"/>
    </source>
</evidence>
<feature type="compositionally biased region" description="Basic and acidic residues" evidence="1">
    <location>
        <begin position="509"/>
        <end position="522"/>
    </location>
</feature>
<evidence type="ECO:0000313" key="3">
    <source>
        <dbReference type="Proteomes" id="UP001437256"/>
    </source>
</evidence>
<accession>A0ABR2ZQA7</accession>
<reference evidence="2 3" key="1">
    <citation type="submission" date="2024-05" db="EMBL/GenBank/DDBJ databases">
        <title>A draft genome resource for the thread blight pathogen Marasmius tenuissimus strain MS-2.</title>
        <authorList>
            <person name="Yulfo-Soto G.E."/>
            <person name="Baruah I.K."/>
            <person name="Amoako-Attah I."/>
            <person name="Bukari Y."/>
            <person name="Meinhardt L.W."/>
            <person name="Bailey B.A."/>
            <person name="Cohen S.P."/>
        </authorList>
    </citation>
    <scope>NUCLEOTIDE SEQUENCE [LARGE SCALE GENOMIC DNA]</scope>
    <source>
        <strain evidence="2 3">MS-2</strain>
    </source>
</reference>
<keyword evidence="3" id="KW-1185">Reference proteome</keyword>